<evidence type="ECO:0000313" key="12">
    <source>
        <dbReference type="EMBL" id="MDQ0370718.1"/>
    </source>
</evidence>
<keyword evidence="13" id="KW-1185">Reference proteome</keyword>
<evidence type="ECO:0000256" key="10">
    <source>
        <dbReference type="SAM" id="SignalP"/>
    </source>
</evidence>
<evidence type="ECO:0000259" key="11">
    <source>
        <dbReference type="SMART" id="SM00939"/>
    </source>
</evidence>
<dbReference type="InterPro" id="IPR008252">
    <property type="entry name" value="Pept_S15_Xpro"/>
</dbReference>
<dbReference type="InterPro" id="IPR008979">
    <property type="entry name" value="Galactose-bd-like_sf"/>
</dbReference>
<evidence type="ECO:0000256" key="4">
    <source>
        <dbReference type="ARBA" id="ARBA00022438"/>
    </source>
</evidence>
<comment type="similarity">
    <text evidence="2">Belongs to the peptidase S15 family.</text>
</comment>
<accession>A0AAE3W6D3</accession>
<feature type="signal peptide" evidence="10">
    <location>
        <begin position="1"/>
        <end position="25"/>
    </location>
</feature>
<dbReference type="GO" id="GO:0006508">
    <property type="term" value="P:proteolysis"/>
    <property type="evidence" value="ECO:0007669"/>
    <property type="project" value="UniProtKB-KW"/>
</dbReference>
<evidence type="ECO:0000256" key="2">
    <source>
        <dbReference type="ARBA" id="ARBA00010819"/>
    </source>
</evidence>
<feature type="domain" description="Xaa-Pro dipeptidyl-peptidase C-terminal" evidence="11">
    <location>
        <begin position="344"/>
        <end position="594"/>
    </location>
</feature>
<dbReference type="Gene3D" id="2.60.120.260">
    <property type="entry name" value="Galactose-binding domain-like"/>
    <property type="match status" value="1"/>
</dbReference>
<evidence type="ECO:0000256" key="6">
    <source>
        <dbReference type="ARBA" id="ARBA00022801"/>
    </source>
</evidence>
<name>A0AAE3W6D3_9ACTN</name>
<comment type="caution">
    <text evidence="12">The sequence shown here is derived from an EMBL/GenBank/DDBJ whole genome shotgun (WGS) entry which is preliminary data.</text>
</comment>
<dbReference type="SMART" id="SM00939">
    <property type="entry name" value="PepX_C"/>
    <property type="match status" value="1"/>
</dbReference>
<dbReference type="InterPro" id="IPR005674">
    <property type="entry name" value="CocE/Ser_esterase"/>
</dbReference>
<evidence type="ECO:0000256" key="5">
    <source>
        <dbReference type="ARBA" id="ARBA00022670"/>
    </source>
</evidence>
<dbReference type="RefSeq" id="WP_307246909.1">
    <property type="nucleotide sequence ID" value="NZ_JAUSUZ010000001.1"/>
</dbReference>
<dbReference type="InterPro" id="IPR000383">
    <property type="entry name" value="Xaa-Pro-like_dom"/>
</dbReference>
<dbReference type="EMBL" id="JAUSUZ010000001">
    <property type="protein sequence ID" value="MDQ0370718.1"/>
    <property type="molecule type" value="Genomic_DNA"/>
</dbReference>
<keyword evidence="10" id="KW-0732">Signal</keyword>
<gene>
    <name evidence="12" type="ORF">J2S42_007387</name>
</gene>
<keyword evidence="7" id="KW-0720">Serine protease</keyword>
<dbReference type="NCBIfam" id="NF003780">
    <property type="entry name" value="PRK05371.1-1"/>
    <property type="match status" value="1"/>
</dbReference>
<keyword evidence="5" id="KW-0645">Protease</keyword>
<dbReference type="InterPro" id="IPR029058">
    <property type="entry name" value="AB_hydrolase_fold"/>
</dbReference>
<proteinExistence type="inferred from homology"/>
<dbReference type="SUPFAM" id="SSF53474">
    <property type="entry name" value="alpha/beta-Hydrolases"/>
    <property type="match status" value="1"/>
</dbReference>
<sequence>MLRRSAVILVATLAAVAGAVSPASAGGPRHVRGTETIPVYDYGTAIRETVWVESPLDSDGDGARDRIAADIVRPREARTRVPVVMEASPYYACCGRGNESELKEYAADGTVSLMPLYYDNYFVPRGYAFVGVDLSGTARSTGCEDVGGPAEVASAKAVIDWLNGRGTAFDASGARVTASWTTGKVGMIGKSWDGSVANGVAATGVRGLETIVPIGAISSWYDYQRYNGILRTREYVRYLHSYVNGRPAEACADELAAMRAASGETTGDFTAHWAERDYRTAARNVRASVFIAHGVNDKNVSTGQFGLWWDALAKHGVERKLWLFQAGHEDPFDVRRAEWVRTLHRWFDHELHGLRNGIDREPRATLETAPGVWTDERDWPARGVRDRSLPLGDGTLGAGAKGRGVTKTFTDESLREDALVANPTAVVPGRVAFLSAPLTAPLRISGEPSVTLRIQVDKPTAALSARLVDYGTGTRVDHFRSEGVVNLATESCWGAATATDDACYLDTTEVTATADHAVLTRGWADAAHYRSLRFTTPLEPGRWYDVTVPLNTYDVTVPAGHVLGLVIGQSDPQFTVTNDQNATVTLDAGRSTLTLPATGAAVTAPTTPQSITTTTLPGAAERRATDNTPVVPLR</sequence>
<reference evidence="12 13" key="1">
    <citation type="submission" date="2023-07" db="EMBL/GenBank/DDBJ databases">
        <title>Sequencing the genomes of 1000 actinobacteria strains.</title>
        <authorList>
            <person name="Klenk H.-P."/>
        </authorList>
    </citation>
    <scope>NUCLEOTIDE SEQUENCE [LARGE SCALE GENOMIC DNA]</scope>
    <source>
        <strain evidence="12 13">DSM 44709</strain>
    </source>
</reference>
<dbReference type="NCBIfam" id="TIGR00976">
    <property type="entry name" value="CocE_NonD"/>
    <property type="match status" value="1"/>
</dbReference>
<dbReference type="Pfam" id="PF02129">
    <property type="entry name" value="Peptidase_S15"/>
    <property type="match status" value="1"/>
</dbReference>
<comment type="catalytic activity">
    <reaction evidence="1">
        <text>Hydrolyzes Xaa-Pro-|- bonds to release unblocked, N-terminal dipeptides from substrates including Ala-Pro-|-p-nitroanilide and (sequentially) Tyr-Pro-|-Phe-Pro-|-Gly-Pro-|-Ile.</text>
        <dbReference type="EC" id="3.4.14.11"/>
    </reaction>
</comment>
<dbReference type="GO" id="GO:0008239">
    <property type="term" value="F:dipeptidyl-peptidase activity"/>
    <property type="evidence" value="ECO:0007669"/>
    <property type="project" value="UniProtKB-EC"/>
</dbReference>
<feature type="region of interest" description="Disordered" evidence="9">
    <location>
        <begin position="603"/>
        <end position="634"/>
    </location>
</feature>
<keyword evidence="6 12" id="KW-0378">Hydrolase</keyword>
<dbReference type="AlphaFoldDB" id="A0AAE3W6D3"/>
<evidence type="ECO:0000256" key="8">
    <source>
        <dbReference type="ARBA" id="ARBA00030045"/>
    </source>
</evidence>
<dbReference type="SUPFAM" id="SSF49785">
    <property type="entry name" value="Galactose-binding domain-like"/>
    <property type="match status" value="1"/>
</dbReference>
<evidence type="ECO:0000256" key="9">
    <source>
        <dbReference type="SAM" id="MobiDB-lite"/>
    </source>
</evidence>
<evidence type="ECO:0000256" key="3">
    <source>
        <dbReference type="ARBA" id="ARBA00012463"/>
    </source>
</evidence>
<feature type="chain" id="PRO_5042194092" description="Xaa-Pro dipeptidyl-peptidase" evidence="10">
    <location>
        <begin position="26"/>
        <end position="634"/>
    </location>
</feature>
<keyword evidence="4" id="KW-0031">Aminopeptidase</keyword>
<dbReference type="Proteomes" id="UP001240236">
    <property type="component" value="Unassembled WGS sequence"/>
</dbReference>
<protein>
    <recommendedName>
        <fullName evidence="3">Xaa-Pro dipeptidyl-peptidase</fullName>
        <ecNumber evidence="3">3.4.14.11</ecNumber>
    </recommendedName>
    <alternativeName>
        <fullName evidence="8">X-prolyl-dipeptidyl aminopeptidase</fullName>
    </alternativeName>
</protein>
<dbReference type="Gene3D" id="3.40.50.1820">
    <property type="entry name" value="alpha/beta hydrolase"/>
    <property type="match status" value="2"/>
</dbReference>
<dbReference type="EC" id="3.4.14.11" evidence="3"/>
<evidence type="ECO:0000313" key="13">
    <source>
        <dbReference type="Proteomes" id="UP001240236"/>
    </source>
</evidence>
<evidence type="ECO:0000256" key="7">
    <source>
        <dbReference type="ARBA" id="ARBA00022825"/>
    </source>
</evidence>
<organism evidence="12 13">
    <name type="scientific">Catenuloplanes indicus</name>
    <dbReference type="NCBI Taxonomy" id="137267"/>
    <lineage>
        <taxon>Bacteria</taxon>
        <taxon>Bacillati</taxon>
        <taxon>Actinomycetota</taxon>
        <taxon>Actinomycetes</taxon>
        <taxon>Micromonosporales</taxon>
        <taxon>Micromonosporaceae</taxon>
        <taxon>Catenuloplanes</taxon>
    </lineage>
</organism>
<dbReference type="GO" id="GO:0008236">
    <property type="term" value="F:serine-type peptidase activity"/>
    <property type="evidence" value="ECO:0007669"/>
    <property type="project" value="UniProtKB-KW"/>
</dbReference>
<dbReference type="PRINTS" id="PR00923">
    <property type="entry name" value="LACTOPTASE"/>
</dbReference>
<dbReference type="GO" id="GO:0004177">
    <property type="term" value="F:aminopeptidase activity"/>
    <property type="evidence" value="ECO:0007669"/>
    <property type="project" value="UniProtKB-KW"/>
</dbReference>
<feature type="compositionally biased region" description="Low complexity" evidence="9">
    <location>
        <begin position="603"/>
        <end position="617"/>
    </location>
</feature>
<dbReference type="InterPro" id="IPR013736">
    <property type="entry name" value="Xaa-Pro_dipept_C"/>
</dbReference>
<dbReference type="Pfam" id="PF08530">
    <property type="entry name" value="PepX_C"/>
    <property type="match status" value="1"/>
</dbReference>
<evidence type="ECO:0000256" key="1">
    <source>
        <dbReference type="ARBA" id="ARBA00000123"/>
    </source>
</evidence>